<dbReference type="Proteomes" id="UP001159363">
    <property type="component" value="Chromosome 2"/>
</dbReference>
<evidence type="ECO:0000256" key="1">
    <source>
        <dbReference type="SAM" id="MobiDB-lite"/>
    </source>
</evidence>
<sequence length="145" mass="16452">MAGQAEPVAGPSTASVTFSPYDIPPPPNRCKRGKTSRWRQTKCSSQILTSSPYEWEVYLKGRASNKKAKVPTKKWDKQSETSKRVKIFKRSHYIESTFSYNSSIAVQLINSGDDDLPTKEHQPYDTNFECIFCTSKFCDDVKGEE</sequence>
<proteinExistence type="predicted"/>
<name>A0ABQ9I9B7_9NEOP</name>
<keyword evidence="3" id="KW-1185">Reference proteome</keyword>
<dbReference type="EMBL" id="JARBHB010000002">
    <property type="protein sequence ID" value="KAJ8893265.1"/>
    <property type="molecule type" value="Genomic_DNA"/>
</dbReference>
<evidence type="ECO:0000313" key="3">
    <source>
        <dbReference type="Proteomes" id="UP001159363"/>
    </source>
</evidence>
<protein>
    <submittedName>
        <fullName evidence="2">Uncharacterized protein</fullName>
    </submittedName>
</protein>
<feature type="region of interest" description="Disordered" evidence="1">
    <location>
        <begin position="1"/>
        <end position="36"/>
    </location>
</feature>
<evidence type="ECO:0000313" key="2">
    <source>
        <dbReference type="EMBL" id="KAJ8893265.1"/>
    </source>
</evidence>
<accession>A0ABQ9I9B7</accession>
<reference evidence="2 3" key="1">
    <citation type="submission" date="2023-02" db="EMBL/GenBank/DDBJ databases">
        <title>LHISI_Scaffold_Assembly.</title>
        <authorList>
            <person name="Stuart O.P."/>
            <person name="Cleave R."/>
            <person name="Magrath M.J.L."/>
            <person name="Mikheyev A.S."/>
        </authorList>
    </citation>
    <scope>NUCLEOTIDE SEQUENCE [LARGE SCALE GENOMIC DNA]</scope>
    <source>
        <strain evidence="2">Daus_M_001</strain>
        <tissue evidence="2">Leg muscle</tissue>
    </source>
</reference>
<comment type="caution">
    <text evidence="2">The sequence shown here is derived from an EMBL/GenBank/DDBJ whole genome shotgun (WGS) entry which is preliminary data.</text>
</comment>
<organism evidence="2 3">
    <name type="scientific">Dryococelus australis</name>
    <dbReference type="NCBI Taxonomy" id="614101"/>
    <lineage>
        <taxon>Eukaryota</taxon>
        <taxon>Metazoa</taxon>
        <taxon>Ecdysozoa</taxon>
        <taxon>Arthropoda</taxon>
        <taxon>Hexapoda</taxon>
        <taxon>Insecta</taxon>
        <taxon>Pterygota</taxon>
        <taxon>Neoptera</taxon>
        <taxon>Polyneoptera</taxon>
        <taxon>Phasmatodea</taxon>
        <taxon>Verophasmatodea</taxon>
        <taxon>Anareolatae</taxon>
        <taxon>Phasmatidae</taxon>
        <taxon>Eurycanthinae</taxon>
        <taxon>Dryococelus</taxon>
    </lineage>
</organism>
<gene>
    <name evidence="2" type="ORF">PR048_005856</name>
</gene>